<organism evidence="1 2">
    <name type="scientific">Armillaria solidipes</name>
    <dbReference type="NCBI Taxonomy" id="1076256"/>
    <lineage>
        <taxon>Eukaryota</taxon>
        <taxon>Fungi</taxon>
        <taxon>Dikarya</taxon>
        <taxon>Basidiomycota</taxon>
        <taxon>Agaricomycotina</taxon>
        <taxon>Agaricomycetes</taxon>
        <taxon>Agaricomycetidae</taxon>
        <taxon>Agaricales</taxon>
        <taxon>Marasmiineae</taxon>
        <taxon>Physalacriaceae</taxon>
        <taxon>Armillaria</taxon>
    </lineage>
</organism>
<proteinExistence type="predicted"/>
<dbReference type="Gene3D" id="3.30.1360.40">
    <property type="match status" value="1"/>
</dbReference>
<keyword evidence="2" id="KW-1185">Reference proteome</keyword>
<gene>
    <name evidence="1" type="ORF">ARMSODRAFT_978165</name>
</gene>
<evidence type="ECO:0000313" key="1">
    <source>
        <dbReference type="EMBL" id="PBK65712.1"/>
    </source>
</evidence>
<reference evidence="2" key="1">
    <citation type="journal article" date="2017" name="Nat. Ecol. Evol.">
        <title>Genome expansion and lineage-specific genetic innovations in the forest pathogenic fungi Armillaria.</title>
        <authorList>
            <person name="Sipos G."/>
            <person name="Prasanna A.N."/>
            <person name="Walter M.C."/>
            <person name="O'Connor E."/>
            <person name="Balint B."/>
            <person name="Krizsan K."/>
            <person name="Kiss B."/>
            <person name="Hess J."/>
            <person name="Varga T."/>
            <person name="Slot J."/>
            <person name="Riley R."/>
            <person name="Boka B."/>
            <person name="Rigling D."/>
            <person name="Barry K."/>
            <person name="Lee J."/>
            <person name="Mihaltcheva S."/>
            <person name="LaButti K."/>
            <person name="Lipzen A."/>
            <person name="Waldron R."/>
            <person name="Moloney N.M."/>
            <person name="Sperisen C."/>
            <person name="Kredics L."/>
            <person name="Vagvoelgyi C."/>
            <person name="Patrignani A."/>
            <person name="Fitzpatrick D."/>
            <person name="Nagy I."/>
            <person name="Doyle S."/>
            <person name="Anderson J.B."/>
            <person name="Grigoriev I.V."/>
            <person name="Gueldener U."/>
            <person name="Muensterkoetter M."/>
            <person name="Nagy L.G."/>
        </authorList>
    </citation>
    <scope>NUCLEOTIDE SEQUENCE [LARGE SCALE GENOMIC DNA]</scope>
    <source>
        <strain evidence="2">28-4</strain>
    </source>
</reference>
<sequence length="137" mass="15197">MGVEVERPMVSDRSAGEFSHLIRYDACFNTVSNVTDTSPPATHPRKMKVNWLEREQDNLKHVEAAIYDTKLPSITPQKQDTRTLRIPVPRPMLDAKSSVVAAVGKKAAVPQALLDERDEGLLQRAVQGILEIEGDPP</sequence>
<protein>
    <submittedName>
        <fullName evidence="1">Uncharacterized protein</fullName>
    </submittedName>
</protein>
<dbReference type="STRING" id="1076256.A0A2H3BF98"/>
<dbReference type="Proteomes" id="UP000218334">
    <property type="component" value="Unassembled WGS sequence"/>
</dbReference>
<dbReference type="AlphaFoldDB" id="A0A2H3BF98"/>
<name>A0A2H3BF98_9AGAR</name>
<evidence type="ECO:0000313" key="2">
    <source>
        <dbReference type="Proteomes" id="UP000218334"/>
    </source>
</evidence>
<accession>A0A2H3BF98</accession>
<dbReference type="EMBL" id="KZ293444">
    <property type="protein sequence ID" value="PBK65712.1"/>
    <property type="molecule type" value="Genomic_DNA"/>
</dbReference>